<keyword evidence="1" id="KW-0472">Membrane</keyword>
<name>A0A5B9QUM2_9BACT</name>
<gene>
    <name evidence="2" type="ORF">Pr1d_49590</name>
</gene>
<reference evidence="2 3" key="1">
    <citation type="submission" date="2019-08" db="EMBL/GenBank/DDBJ databases">
        <title>Deep-cultivation of Planctomycetes and their phenomic and genomic characterization uncovers novel biology.</title>
        <authorList>
            <person name="Wiegand S."/>
            <person name="Jogler M."/>
            <person name="Boedeker C."/>
            <person name="Pinto D."/>
            <person name="Vollmers J."/>
            <person name="Rivas-Marin E."/>
            <person name="Kohn T."/>
            <person name="Peeters S.H."/>
            <person name="Heuer A."/>
            <person name="Rast P."/>
            <person name="Oberbeckmann S."/>
            <person name="Bunk B."/>
            <person name="Jeske O."/>
            <person name="Meyerdierks A."/>
            <person name="Storesund J.E."/>
            <person name="Kallscheuer N."/>
            <person name="Luecker S."/>
            <person name="Lage O.M."/>
            <person name="Pohl T."/>
            <person name="Merkel B.J."/>
            <person name="Hornburger P."/>
            <person name="Mueller R.-W."/>
            <person name="Bruemmer F."/>
            <person name="Labrenz M."/>
            <person name="Spormann A.M."/>
            <person name="Op den Camp H."/>
            <person name="Overmann J."/>
            <person name="Amann R."/>
            <person name="Jetten M.S.M."/>
            <person name="Mascher T."/>
            <person name="Medema M.H."/>
            <person name="Devos D.P."/>
            <person name="Kaster A.-K."/>
            <person name="Ovreas L."/>
            <person name="Rohde M."/>
            <person name="Galperin M.Y."/>
            <person name="Jogler C."/>
        </authorList>
    </citation>
    <scope>NUCLEOTIDE SEQUENCE [LARGE SCALE GENOMIC DNA]</scope>
    <source>
        <strain evidence="2 3">Pr1d</strain>
    </source>
</reference>
<feature type="transmembrane region" description="Helical" evidence="1">
    <location>
        <begin position="59"/>
        <end position="83"/>
    </location>
</feature>
<proteinExistence type="predicted"/>
<dbReference type="Proteomes" id="UP000323917">
    <property type="component" value="Chromosome"/>
</dbReference>
<evidence type="ECO:0000313" key="3">
    <source>
        <dbReference type="Proteomes" id="UP000323917"/>
    </source>
</evidence>
<accession>A0A5B9QUM2</accession>
<sequence length="88" mass="10200">MTDTPYEDEPYERWLVECREVTPPATLAVQIMCQVAELDRQRQDIWWLRLFQRIEYSRAARWAVCGGALAVGGLPFVILAHVAQFVTF</sequence>
<keyword evidence="1" id="KW-1133">Transmembrane helix</keyword>
<organism evidence="2 3">
    <name type="scientific">Bythopirellula goksoeyrii</name>
    <dbReference type="NCBI Taxonomy" id="1400387"/>
    <lineage>
        <taxon>Bacteria</taxon>
        <taxon>Pseudomonadati</taxon>
        <taxon>Planctomycetota</taxon>
        <taxon>Planctomycetia</taxon>
        <taxon>Pirellulales</taxon>
        <taxon>Lacipirellulaceae</taxon>
        <taxon>Bythopirellula</taxon>
    </lineage>
</organism>
<keyword evidence="3" id="KW-1185">Reference proteome</keyword>
<dbReference type="AlphaFoldDB" id="A0A5B9QUM2"/>
<evidence type="ECO:0000256" key="1">
    <source>
        <dbReference type="SAM" id="Phobius"/>
    </source>
</evidence>
<dbReference type="RefSeq" id="WP_148075818.1">
    <property type="nucleotide sequence ID" value="NZ_CP042913.1"/>
</dbReference>
<dbReference type="EMBL" id="CP042913">
    <property type="protein sequence ID" value="QEG37613.1"/>
    <property type="molecule type" value="Genomic_DNA"/>
</dbReference>
<keyword evidence="1" id="KW-0812">Transmembrane</keyword>
<dbReference type="KEGG" id="bgok:Pr1d_49590"/>
<evidence type="ECO:0000313" key="2">
    <source>
        <dbReference type="EMBL" id="QEG37613.1"/>
    </source>
</evidence>
<protein>
    <submittedName>
        <fullName evidence="2">Uncharacterized protein</fullName>
    </submittedName>
</protein>